<evidence type="ECO:0000313" key="7">
    <source>
        <dbReference type="Proteomes" id="UP000678499"/>
    </source>
</evidence>
<dbReference type="GO" id="GO:0098588">
    <property type="term" value="C:bounding membrane of organelle"/>
    <property type="evidence" value="ECO:0007669"/>
    <property type="project" value="UniProtKB-ARBA"/>
</dbReference>
<proteinExistence type="inferred from homology"/>
<organism evidence="6">
    <name type="scientific">Notodromas monacha</name>
    <dbReference type="NCBI Taxonomy" id="399045"/>
    <lineage>
        <taxon>Eukaryota</taxon>
        <taxon>Metazoa</taxon>
        <taxon>Ecdysozoa</taxon>
        <taxon>Arthropoda</taxon>
        <taxon>Crustacea</taxon>
        <taxon>Oligostraca</taxon>
        <taxon>Ostracoda</taxon>
        <taxon>Podocopa</taxon>
        <taxon>Podocopida</taxon>
        <taxon>Cypridocopina</taxon>
        <taxon>Cypridoidea</taxon>
        <taxon>Cyprididae</taxon>
        <taxon>Notodromas</taxon>
    </lineage>
</organism>
<feature type="region of interest" description="Disordered" evidence="3">
    <location>
        <begin position="482"/>
        <end position="504"/>
    </location>
</feature>
<dbReference type="InterPro" id="IPR006614">
    <property type="entry name" value="Peroxin/Ferlin"/>
</dbReference>
<dbReference type="AlphaFoldDB" id="A0A7R9BH23"/>
<reference evidence="6" key="1">
    <citation type="submission" date="2020-11" db="EMBL/GenBank/DDBJ databases">
        <authorList>
            <person name="Tran Van P."/>
        </authorList>
    </citation>
    <scope>NUCLEOTIDE SEQUENCE</scope>
</reference>
<dbReference type="GO" id="GO:0005737">
    <property type="term" value="C:cytoplasm"/>
    <property type="evidence" value="ECO:0007669"/>
    <property type="project" value="UniProtKB-ARBA"/>
</dbReference>
<evidence type="ECO:0000256" key="1">
    <source>
        <dbReference type="ARBA" id="ARBA00005966"/>
    </source>
</evidence>
<dbReference type="Pfam" id="PF06462">
    <property type="entry name" value="Hyd_WA"/>
    <property type="match status" value="2"/>
</dbReference>
<dbReference type="Pfam" id="PF06398">
    <property type="entry name" value="Pex24p"/>
    <property type="match status" value="1"/>
</dbReference>
<dbReference type="Pfam" id="PF19193">
    <property type="entry name" value="Tectonin"/>
    <property type="match status" value="1"/>
</dbReference>
<dbReference type="InterPro" id="IPR006624">
    <property type="entry name" value="Beta-propeller_rpt_TECPR"/>
</dbReference>
<evidence type="ECO:0000256" key="2">
    <source>
        <dbReference type="ARBA" id="ARBA00022737"/>
    </source>
</evidence>
<dbReference type="SMART" id="SM00694">
    <property type="entry name" value="DysFC"/>
    <property type="match status" value="1"/>
</dbReference>
<protein>
    <recommendedName>
        <fullName evidence="4 5">Peroxin/Ferlin domain-containing protein</fullName>
    </recommendedName>
</protein>
<name>A0A7R9BH23_9CRUS</name>
<keyword evidence="2" id="KW-0677">Repeat</keyword>
<dbReference type="Proteomes" id="UP000678499">
    <property type="component" value="Unassembled WGS sequence"/>
</dbReference>
<evidence type="ECO:0000259" key="4">
    <source>
        <dbReference type="SMART" id="SM00693"/>
    </source>
</evidence>
<feature type="compositionally biased region" description="Low complexity" evidence="3">
    <location>
        <begin position="395"/>
        <end position="407"/>
    </location>
</feature>
<dbReference type="InterPro" id="IPR010482">
    <property type="entry name" value="TECPR1-like_DysF"/>
</dbReference>
<dbReference type="SMART" id="SM00706">
    <property type="entry name" value="TECPR"/>
    <property type="match status" value="4"/>
</dbReference>
<dbReference type="SMART" id="SM00693">
    <property type="entry name" value="DysFN"/>
    <property type="match status" value="1"/>
</dbReference>
<feature type="region of interest" description="Disordered" evidence="3">
    <location>
        <begin position="395"/>
        <end position="435"/>
    </location>
</feature>
<sequence length="710" mass="79128">MCSYLYGVDTTGRLVRLSTSESEWKELPYLGVDFKRLSAHAGFVWAIGGDHQVYLYVNHRDAYIRVKEDSYENQRWNPVEGFSGNLLPTDRCAFSNSDGTIQRKKDEVRLPSLAWEWEGNWEIEDNLRGTVLDSGSWTYAVDFPRSYGPKKTWNSMVRRRKWYRYRRYVAVDSWALIENVSKDPTEEPFIDIAIGGSDMPAGNADEISVWGVTVRGRVMFRKNVLETNPEGSSWIHVPSPTNLEACQISVGPTGLTWAVCWDEGRAIVRTGINRNCRMGKSWEIVEPPEGGVKLECVSVGFDCVWAVDRQKQVWFRRGINGLQAGERNEAAVGTGWLEMVGNLAMVSIGANNQAFGLGPPEDRRLFLRTGIAGSDTSGKAWSEIQALIRNRSRTESTSSLTTSISSRGHVPSLSSMRQTYSTESSPSTLRRSPTTFSRSLDSANVICTEKVRETVTKLMSASSMEEKTEDVKDSGLTSVIRQESSSESFLSANESDKSSVDGVDLSAKPVNNVVIDFVGHAEAEANDEGDGDASQSRAGASLDPLEPQMSSLSLEASSIMSTSKNSLLPMGDDFHFDSYEMGVPELEGRLVLTSISAGDCRIDPHNLPPWFSNLQRNASNESDEPWKAEIVENLERRRERETRDFKHFNEAVDRKSWVKTTKGFCLREPSTWLRASIELETSGSSQRLIDGGLLTVYPSNEKAVAIVQEF</sequence>
<dbReference type="OrthoDB" id="72441at2759"/>
<evidence type="ECO:0000256" key="3">
    <source>
        <dbReference type="SAM" id="MobiDB-lite"/>
    </source>
</evidence>
<comment type="similarity">
    <text evidence="1">Belongs to the TECPR1 family.</text>
</comment>
<feature type="compositionally biased region" description="Low complexity" evidence="3">
    <location>
        <begin position="421"/>
        <end position="435"/>
    </location>
</feature>
<feature type="region of interest" description="Disordered" evidence="3">
    <location>
        <begin position="524"/>
        <end position="545"/>
    </location>
</feature>
<keyword evidence="7" id="KW-1185">Reference proteome</keyword>
<accession>A0A7R9BH23</accession>
<dbReference type="PANTHER" id="PTHR23250">
    <property type="entry name" value="DYSFERLIN-RELATED"/>
    <property type="match status" value="1"/>
</dbReference>
<gene>
    <name evidence="6" type="ORF">NMOB1V02_LOCUS2319</name>
</gene>
<dbReference type="EMBL" id="CAJPEX010000255">
    <property type="protein sequence ID" value="CAG0914640.1"/>
    <property type="molecule type" value="Genomic_DNA"/>
</dbReference>
<dbReference type="PANTHER" id="PTHR23250:SF1">
    <property type="entry name" value="TECTONIN BETA-PROPELLER REPEAT-CONTAINING PROTEIN 1"/>
    <property type="match status" value="1"/>
</dbReference>
<dbReference type="EMBL" id="OA882292">
    <property type="protein sequence ID" value="CAD7274488.1"/>
    <property type="molecule type" value="Genomic_DNA"/>
</dbReference>
<dbReference type="InterPro" id="IPR051513">
    <property type="entry name" value="Tectonin_beta-prop"/>
</dbReference>
<feature type="compositionally biased region" description="Low complexity" evidence="3">
    <location>
        <begin position="483"/>
        <end position="493"/>
    </location>
</feature>
<evidence type="ECO:0000313" key="6">
    <source>
        <dbReference type="EMBL" id="CAD7274488.1"/>
    </source>
</evidence>
<feature type="domain" description="Peroxin/Ferlin" evidence="5">
    <location>
        <begin position="136"/>
        <end position="169"/>
    </location>
</feature>
<feature type="domain" description="Peroxin/Ferlin" evidence="4">
    <location>
        <begin position="63"/>
        <end position="124"/>
    </location>
</feature>
<evidence type="ECO:0000259" key="5">
    <source>
        <dbReference type="SMART" id="SM00694"/>
    </source>
</evidence>